<evidence type="ECO:0000259" key="8">
    <source>
        <dbReference type="PROSITE" id="PS50059"/>
    </source>
</evidence>
<protein>
    <recommendedName>
        <fullName evidence="6">Peptidyl-prolyl cis-trans isomerase</fullName>
        <ecNumber evidence="6">5.2.1.8</ecNumber>
    </recommendedName>
</protein>
<accession>A0A4R3KMC7</accession>
<reference evidence="9 10" key="1">
    <citation type="submission" date="2019-03" db="EMBL/GenBank/DDBJ databases">
        <title>Genomic Encyclopedia of Type Strains, Phase IV (KMG-IV): sequencing the most valuable type-strain genomes for metagenomic binning, comparative biology and taxonomic classification.</title>
        <authorList>
            <person name="Goeker M."/>
        </authorList>
    </citation>
    <scope>NUCLEOTIDE SEQUENCE [LARGE SCALE GENOMIC DNA]</scope>
    <source>
        <strain evidence="9 10">DSM 21100</strain>
    </source>
</reference>
<name>A0A4R3KMC7_9SPHI</name>
<comment type="catalytic activity">
    <reaction evidence="1 5 6">
        <text>[protein]-peptidylproline (omega=180) = [protein]-peptidylproline (omega=0)</text>
        <dbReference type="Rhea" id="RHEA:16237"/>
        <dbReference type="Rhea" id="RHEA-COMP:10747"/>
        <dbReference type="Rhea" id="RHEA-COMP:10748"/>
        <dbReference type="ChEBI" id="CHEBI:83833"/>
        <dbReference type="ChEBI" id="CHEBI:83834"/>
        <dbReference type="EC" id="5.2.1.8"/>
    </reaction>
</comment>
<dbReference type="AlphaFoldDB" id="A0A4R3KMC7"/>
<evidence type="ECO:0000256" key="6">
    <source>
        <dbReference type="RuleBase" id="RU003915"/>
    </source>
</evidence>
<evidence type="ECO:0000313" key="9">
    <source>
        <dbReference type="EMBL" id="TCS85146.1"/>
    </source>
</evidence>
<keyword evidence="10" id="KW-1185">Reference proteome</keyword>
<dbReference type="Proteomes" id="UP000295807">
    <property type="component" value="Unassembled WGS sequence"/>
</dbReference>
<evidence type="ECO:0000256" key="4">
    <source>
        <dbReference type="ARBA" id="ARBA00023235"/>
    </source>
</evidence>
<dbReference type="InterPro" id="IPR046357">
    <property type="entry name" value="PPIase_dom_sf"/>
</dbReference>
<dbReference type="Gene3D" id="3.10.50.40">
    <property type="match status" value="2"/>
</dbReference>
<dbReference type="SUPFAM" id="SSF54534">
    <property type="entry name" value="FKBP-like"/>
    <property type="match status" value="2"/>
</dbReference>
<keyword evidence="4 5" id="KW-0413">Isomerase</keyword>
<evidence type="ECO:0000256" key="1">
    <source>
        <dbReference type="ARBA" id="ARBA00000971"/>
    </source>
</evidence>
<keyword evidence="3 5" id="KW-0697">Rotamase</keyword>
<keyword evidence="7" id="KW-0175">Coiled coil</keyword>
<evidence type="ECO:0000256" key="3">
    <source>
        <dbReference type="ARBA" id="ARBA00023110"/>
    </source>
</evidence>
<evidence type="ECO:0000256" key="2">
    <source>
        <dbReference type="ARBA" id="ARBA00006577"/>
    </source>
</evidence>
<gene>
    <name evidence="9" type="ORF">EDD80_11416</name>
</gene>
<feature type="domain" description="PPIase FKBP-type" evidence="8">
    <location>
        <begin position="206"/>
        <end position="293"/>
    </location>
</feature>
<dbReference type="GO" id="GO:0003755">
    <property type="term" value="F:peptidyl-prolyl cis-trans isomerase activity"/>
    <property type="evidence" value="ECO:0007669"/>
    <property type="project" value="UniProtKB-UniRule"/>
</dbReference>
<dbReference type="OrthoDB" id="9814548at2"/>
<evidence type="ECO:0000313" key="10">
    <source>
        <dbReference type="Proteomes" id="UP000295807"/>
    </source>
</evidence>
<dbReference type="PANTHER" id="PTHR43811:SF19">
    <property type="entry name" value="39 KDA FK506-BINDING NUCLEAR PROTEIN"/>
    <property type="match status" value="1"/>
</dbReference>
<evidence type="ECO:0000256" key="5">
    <source>
        <dbReference type="PROSITE-ProRule" id="PRU00277"/>
    </source>
</evidence>
<organism evidence="9 10">
    <name type="scientific">Anseongella ginsenosidimutans</name>
    <dbReference type="NCBI Taxonomy" id="496056"/>
    <lineage>
        <taxon>Bacteria</taxon>
        <taxon>Pseudomonadati</taxon>
        <taxon>Bacteroidota</taxon>
        <taxon>Sphingobacteriia</taxon>
        <taxon>Sphingobacteriales</taxon>
        <taxon>Sphingobacteriaceae</taxon>
        <taxon>Anseongella</taxon>
    </lineage>
</organism>
<dbReference type="PROSITE" id="PS50059">
    <property type="entry name" value="FKBP_PPIASE"/>
    <property type="match status" value="1"/>
</dbReference>
<dbReference type="RefSeq" id="WP_132130362.1">
    <property type="nucleotide sequence ID" value="NZ_CP042432.1"/>
</dbReference>
<proteinExistence type="inferred from homology"/>
<dbReference type="Pfam" id="PF00254">
    <property type="entry name" value="FKBP_C"/>
    <property type="match status" value="1"/>
</dbReference>
<feature type="coiled-coil region" evidence="7">
    <location>
        <begin position="143"/>
        <end position="170"/>
    </location>
</feature>
<sequence>MNSKITCILLAAGSVMVGCGKSGTTDDGLSYKIHTKNNGKEINEGDYVKFHLVYKTENDSVLQSSYDRGTPFEALIDSMSFQGAPTFEYLYHALKMMTLKDSATFHMKSDSLFSTDTTFTPGMAKPPRPPFIRPGSNVTMVVKVEEVKTKEEIEQELKEKRDKQTGLEADTINQYIEEHDLEVKKTPAGIQYHISNETDGPRPTSGDTVVVHYTGTLLDGTKFDSSYDRGEPISFALVKGAVIDGWYEGIPLFRKGEKGILIIPSAYGYGEFGSGPIPSNSPLVFEVELVDIKPKK</sequence>
<comment type="similarity">
    <text evidence="2 6">Belongs to the FKBP-type PPIase family.</text>
</comment>
<dbReference type="InterPro" id="IPR001179">
    <property type="entry name" value="PPIase_FKBP_dom"/>
</dbReference>
<dbReference type="PANTHER" id="PTHR43811">
    <property type="entry name" value="FKBP-TYPE PEPTIDYL-PROLYL CIS-TRANS ISOMERASE FKPA"/>
    <property type="match status" value="1"/>
</dbReference>
<evidence type="ECO:0000256" key="7">
    <source>
        <dbReference type="SAM" id="Coils"/>
    </source>
</evidence>
<comment type="caution">
    <text evidence="9">The sequence shown here is derived from an EMBL/GenBank/DDBJ whole genome shotgun (WGS) entry which is preliminary data.</text>
</comment>
<dbReference type="PROSITE" id="PS51257">
    <property type="entry name" value="PROKAR_LIPOPROTEIN"/>
    <property type="match status" value="1"/>
</dbReference>
<dbReference type="EMBL" id="SMAD01000014">
    <property type="protein sequence ID" value="TCS85146.1"/>
    <property type="molecule type" value="Genomic_DNA"/>
</dbReference>
<dbReference type="FunFam" id="3.10.50.40:FF:000006">
    <property type="entry name" value="Peptidyl-prolyl cis-trans isomerase"/>
    <property type="match status" value="1"/>
</dbReference>
<dbReference type="EC" id="5.2.1.8" evidence="6"/>